<name>A0ABD3GI83_9MARC</name>
<accession>A0ABD3GI83</accession>
<feature type="compositionally biased region" description="Acidic residues" evidence="1">
    <location>
        <begin position="75"/>
        <end position="85"/>
    </location>
</feature>
<dbReference type="AlphaFoldDB" id="A0ABD3GI83"/>
<protein>
    <submittedName>
        <fullName evidence="2">Uncharacterized protein</fullName>
    </submittedName>
</protein>
<dbReference type="Proteomes" id="UP001633002">
    <property type="component" value="Unassembled WGS sequence"/>
</dbReference>
<feature type="region of interest" description="Disordered" evidence="1">
    <location>
        <begin position="75"/>
        <end position="111"/>
    </location>
</feature>
<sequence>MIVNYSITFSKPISVKLAAMLEDICLSGRYQNLHCRPPRRQRRELWNGMSFEMGWSSMLAAQFILLSSLLSDSDDSSSSEDESELDLLNSSSDESDDEFPEVSFAPPRSTRFANSAVGPARIELQRRHDYILASLDQNRAPAASVAKKTTSTAQERSMQAGHFLEPKKDSAAGLTNRVPQGKADDGVGSVIRKSRIQAVGDHSGGKLPVVRDGALGASRVAAESVKDAEATDSAKAAAFGAVGCCCKRNEKKLVNEELNSAN</sequence>
<reference evidence="2 3" key="1">
    <citation type="submission" date="2024-09" db="EMBL/GenBank/DDBJ databases">
        <title>Chromosome-scale assembly of Riccia sorocarpa.</title>
        <authorList>
            <person name="Paukszto L."/>
        </authorList>
    </citation>
    <scope>NUCLEOTIDE SEQUENCE [LARGE SCALE GENOMIC DNA]</scope>
    <source>
        <strain evidence="2">LP-2024</strain>
        <tissue evidence="2">Aerial parts of the thallus</tissue>
    </source>
</reference>
<evidence type="ECO:0000313" key="2">
    <source>
        <dbReference type="EMBL" id="KAL3676864.1"/>
    </source>
</evidence>
<keyword evidence="3" id="KW-1185">Reference proteome</keyword>
<evidence type="ECO:0000256" key="1">
    <source>
        <dbReference type="SAM" id="MobiDB-lite"/>
    </source>
</evidence>
<proteinExistence type="predicted"/>
<dbReference type="EMBL" id="JBJQOH010000008">
    <property type="protein sequence ID" value="KAL3676864.1"/>
    <property type="molecule type" value="Genomic_DNA"/>
</dbReference>
<organism evidence="2 3">
    <name type="scientific">Riccia sorocarpa</name>
    <dbReference type="NCBI Taxonomy" id="122646"/>
    <lineage>
        <taxon>Eukaryota</taxon>
        <taxon>Viridiplantae</taxon>
        <taxon>Streptophyta</taxon>
        <taxon>Embryophyta</taxon>
        <taxon>Marchantiophyta</taxon>
        <taxon>Marchantiopsida</taxon>
        <taxon>Marchantiidae</taxon>
        <taxon>Marchantiales</taxon>
        <taxon>Ricciaceae</taxon>
        <taxon>Riccia</taxon>
    </lineage>
</organism>
<gene>
    <name evidence="2" type="ORF">R1sor_026812</name>
</gene>
<evidence type="ECO:0000313" key="3">
    <source>
        <dbReference type="Proteomes" id="UP001633002"/>
    </source>
</evidence>
<comment type="caution">
    <text evidence="2">The sequence shown here is derived from an EMBL/GenBank/DDBJ whole genome shotgun (WGS) entry which is preliminary data.</text>
</comment>